<sequence>MQIRERSKMTQLVRTIYDETKKRGVEKMIGSFPTGSLSISQDLADLLTEKEAEQLKAFFKECSDKADERDKVFALEYCATRLKRFREALSTSDKGALTVEQANDMWAELDATRSALRKAGYAKPKPE</sequence>
<evidence type="ECO:0000313" key="1">
    <source>
        <dbReference type="EMBL" id="TFY84113.1"/>
    </source>
</evidence>
<protein>
    <submittedName>
        <fullName evidence="1">Uncharacterized protein</fullName>
    </submittedName>
</protein>
<comment type="caution">
    <text evidence="1">The sequence shown here is derived from an EMBL/GenBank/DDBJ whole genome shotgun (WGS) entry which is preliminary data.</text>
</comment>
<dbReference type="AlphaFoldDB" id="A0A4Z0ACN9"/>
<proteinExistence type="predicted"/>
<dbReference type="OrthoDB" id="6168226at2"/>
<evidence type="ECO:0000313" key="2">
    <source>
        <dbReference type="Proteomes" id="UP000297391"/>
    </source>
</evidence>
<keyword evidence="2" id="KW-1185">Reference proteome</keyword>
<dbReference type="EMBL" id="QUZU01000082">
    <property type="protein sequence ID" value="TFY84113.1"/>
    <property type="molecule type" value="Genomic_DNA"/>
</dbReference>
<dbReference type="Proteomes" id="UP000297391">
    <property type="component" value="Unassembled WGS sequence"/>
</dbReference>
<reference evidence="1 2" key="1">
    <citation type="journal article" date="2019" name="Syst. Appl. Microbiol.">
        <title>New species of pathogenic Pseudomonas isolated from citrus in Tunisia: Proposal of Pseudomonas kairouanensis sp. nov. and Pseudomonas nabeulensis sp. nov.</title>
        <authorList>
            <person name="Oueslati M."/>
            <person name="Mulet M."/>
            <person name="Gomila M."/>
            <person name="Berge O."/>
            <person name="Hajlaoui M.R."/>
            <person name="Lalucat J."/>
            <person name="Sadfi-Zouaoui N."/>
            <person name="Garcia-Valdes E."/>
        </authorList>
    </citation>
    <scope>NUCLEOTIDE SEQUENCE [LARGE SCALE GENOMIC DNA]</scope>
    <source>
        <strain evidence="1 2">KC12</strain>
    </source>
</reference>
<dbReference type="RefSeq" id="WP_135292546.1">
    <property type="nucleotide sequence ID" value="NZ_QUZU01000082.1"/>
</dbReference>
<organism evidence="1 2">
    <name type="scientific">Pseudomonas kairouanensis</name>
    <dbReference type="NCBI Taxonomy" id="2293832"/>
    <lineage>
        <taxon>Bacteria</taxon>
        <taxon>Pseudomonadati</taxon>
        <taxon>Pseudomonadota</taxon>
        <taxon>Gammaproteobacteria</taxon>
        <taxon>Pseudomonadales</taxon>
        <taxon>Pseudomonadaceae</taxon>
        <taxon>Pseudomonas</taxon>
    </lineage>
</organism>
<name>A0A4Z0ACN9_9PSED</name>
<gene>
    <name evidence="1" type="ORF">DYL59_30750</name>
</gene>
<accession>A0A4Z0ACN9</accession>